<accession>A0A3A3GVK5</accession>
<evidence type="ECO:0000256" key="8">
    <source>
        <dbReference type="ARBA" id="ARBA00022692"/>
    </source>
</evidence>
<dbReference type="SFLD" id="SFLDF00027">
    <property type="entry name" value="p-type_atpase"/>
    <property type="match status" value="1"/>
</dbReference>
<dbReference type="GO" id="GO:0005886">
    <property type="term" value="C:plasma membrane"/>
    <property type="evidence" value="ECO:0007669"/>
    <property type="project" value="UniProtKB-SubCell"/>
</dbReference>
<keyword evidence="8 19" id="KW-0812">Transmembrane</keyword>
<evidence type="ECO:0000256" key="17">
    <source>
        <dbReference type="ARBA" id="ARBA00023136"/>
    </source>
</evidence>
<dbReference type="PANTHER" id="PTHR43294">
    <property type="entry name" value="SODIUM/POTASSIUM-TRANSPORTING ATPASE SUBUNIT ALPHA"/>
    <property type="match status" value="1"/>
</dbReference>
<evidence type="ECO:0000256" key="3">
    <source>
        <dbReference type="ARBA" id="ARBA00012790"/>
    </source>
</evidence>
<evidence type="ECO:0000256" key="16">
    <source>
        <dbReference type="ARBA" id="ARBA00023065"/>
    </source>
</evidence>
<dbReference type="SUPFAM" id="SSF81653">
    <property type="entry name" value="Calcium ATPase, transduction domain A"/>
    <property type="match status" value="1"/>
</dbReference>
<dbReference type="FunFam" id="3.40.1110.10:FF:000053">
    <property type="entry name" value="Cation-transporting ATPase, E1-E2 family"/>
    <property type="match status" value="1"/>
</dbReference>
<feature type="domain" description="Cation-transporting P-type ATPase N-terminal" evidence="20">
    <location>
        <begin position="11"/>
        <end position="84"/>
    </location>
</feature>
<dbReference type="InterPro" id="IPR004014">
    <property type="entry name" value="ATPase_P-typ_cation-transptr_N"/>
</dbReference>
<dbReference type="PANTHER" id="PTHR43294:SF21">
    <property type="entry name" value="CATION TRANSPORTING ATPASE"/>
    <property type="match status" value="1"/>
</dbReference>
<evidence type="ECO:0000313" key="22">
    <source>
        <dbReference type="Proteomes" id="UP000266177"/>
    </source>
</evidence>
<comment type="caution">
    <text evidence="21">The sequence shown here is derived from an EMBL/GenBank/DDBJ whole genome shotgun (WGS) entry which is preliminary data.</text>
</comment>
<dbReference type="InterPro" id="IPR018303">
    <property type="entry name" value="ATPase_P-typ_P_site"/>
</dbReference>
<dbReference type="GO" id="GO:1902600">
    <property type="term" value="P:proton transmembrane transport"/>
    <property type="evidence" value="ECO:0007669"/>
    <property type="project" value="TreeGrafter"/>
</dbReference>
<keyword evidence="15 19" id="KW-1133">Transmembrane helix</keyword>
<organism evidence="21 22">
    <name type="scientific">Paenibacillus thiaminolyticus</name>
    <name type="common">Bacillus thiaminolyticus</name>
    <dbReference type="NCBI Taxonomy" id="49283"/>
    <lineage>
        <taxon>Bacteria</taxon>
        <taxon>Bacillati</taxon>
        <taxon>Bacillota</taxon>
        <taxon>Bacilli</taxon>
        <taxon>Bacillales</taxon>
        <taxon>Paenibacillaceae</taxon>
        <taxon>Paenibacillus</taxon>
    </lineage>
</organism>
<comment type="similarity">
    <text evidence="2">Belongs to the cation transport ATPase (P-type) (TC 3.A.3) family. Type IIA subfamily.</text>
</comment>
<dbReference type="PRINTS" id="PR00119">
    <property type="entry name" value="CATATPASE"/>
</dbReference>
<gene>
    <name evidence="21" type="ORF">DQX05_19730</name>
</gene>
<feature type="transmembrane region" description="Helical" evidence="19">
    <location>
        <begin position="694"/>
        <end position="714"/>
    </location>
</feature>
<evidence type="ECO:0000256" key="5">
    <source>
        <dbReference type="ARBA" id="ARBA00022475"/>
    </source>
</evidence>
<feature type="transmembrane region" description="Helical" evidence="19">
    <location>
        <begin position="720"/>
        <end position="739"/>
    </location>
</feature>
<evidence type="ECO:0000256" key="14">
    <source>
        <dbReference type="ARBA" id="ARBA00022967"/>
    </source>
</evidence>
<feature type="transmembrane region" description="Helical" evidence="19">
    <location>
        <begin position="282"/>
        <end position="306"/>
    </location>
</feature>
<feature type="transmembrane region" description="Helical" evidence="19">
    <location>
        <begin position="252"/>
        <end position="270"/>
    </location>
</feature>
<evidence type="ECO:0000313" key="21">
    <source>
        <dbReference type="EMBL" id="RJG21852.1"/>
    </source>
</evidence>
<dbReference type="FunFam" id="3.40.50.1000:FF:000001">
    <property type="entry name" value="Phospholipid-transporting ATPase IC"/>
    <property type="match status" value="1"/>
</dbReference>
<dbReference type="GO" id="GO:0036376">
    <property type="term" value="P:sodium ion export across plasma membrane"/>
    <property type="evidence" value="ECO:0007669"/>
    <property type="project" value="TreeGrafter"/>
</dbReference>
<evidence type="ECO:0000256" key="9">
    <source>
        <dbReference type="ARBA" id="ARBA00022723"/>
    </source>
</evidence>
<keyword evidence="12" id="KW-0067">ATP-binding</keyword>
<evidence type="ECO:0000256" key="10">
    <source>
        <dbReference type="ARBA" id="ARBA00022741"/>
    </source>
</evidence>
<dbReference type="Proteomes" id="UP000266177">
    <property type="component" value="Unassembled WGS sequence"/>
</dbReference>
<dbReference type="InterPro" id="IPR023214">
    <property type="entry name" value="HAD_sf"/>
</dbReference>
<evidence type="ECO:0000256" key="12">
    <source>
        <dbReference type="ARBA" id="ARBA00022840"/>
    </source>
</evidence>
<dbReference type="GO" id="GO:0016887">
    <property type="term" value="F:ATP hydrolysis activity"/>
    <property type="evidence" value="ECO:0007669"/>
    <property type="project" value="InterPro"/>
</dbReference>
<dbReference type="GO" id="GO:0030007">
    <property type="term" value="P:intracellular potassium ion homeostasis"/>
    <property type="evidence" value="ECO:0007669"/>
    <property type="project" value="TreeGrafter"/>
</dbReference>
<feature type="transmembrane region" description="Helical" evidence="19">
    <location>
        <begin position="865"/>
        <end position="887"/>
    </location>
</feature>
<dbReference type="SMART" id="SM00831">
    <property type="entry name" value="Cation_ATPase_N"/>
    <property type="match status" value="1"/>
</dbReference>
<evidence type="ECO:0000256" key="11">
    <source>
        <dbReference type="ARBA" id="ARBA00022837"/>
    </source>
</evidence>
<keyword evidence="13" id="KW-0460">Magnesium</keyword>
<protein>
    <recommendedName>
        <fullName evidence="3">P-type Ca(2+) transporter</fullName>
        <ecNumber evidence="3">7.2.2.10</ecNumber>
    </recommendedName>
</protein>
<dbReference type="NCBIfam" id="TIGR01494">
    <property type="entry name" value="ATPase_P-type"/>
    <property type="match status" value="3"/>
</dbReference>
<dbReference type="PROSITE" id="PS00154">
    <property type="entry name" value="ATPASE_E1_E2"/>
    <property type="match status" value="1"/>
</dbReference>
<dbReference type="Gene3D" id="3.40.1110.10">
    <property type="entry name" value="Calcium-transporting ATPase, cytoplasmic domain N"/>
    <property type="match status" value="1"/>
</dbReference>
<dbReference type="GO" id="GO:0005391">
    <property type="term" value="F:P-type sodium:potassium-exchanging transporter activity"/>
    <property type="evidence" value="ECO:0007669"/>
    <property type="project" value="TreeGrafter"/>
</dbReference>
<dbReference type="GO" id="GO:1990573">
    <property type="term" value="P:potassium ion import across plasma membrane"/>
    <property type="evidence" value="ECO:0007669"/>
    <property type="project" value="TreeGrafter"/>
</dbReference>
<dbReference type="GO" id="GO:0006883">
    <property type="term" value="P:intracellular sodium ion homeostasis"/>
    <property type="evidence" value="ECO:0007669"/>
    <property type="project" value="TreeGrafter"/>
</dbReference>
<keyword evidence="16" id="KW-0406">Ion transport</keyword>
<dbReference type="Gene3D" id="2.70.150.10">
    <property type="entry name" value="Calcium-transporting ATPase, cytoplasmic transduction domain A"/>
    <property type="match status" value="1"/>
</dbReference>
<keyword evidence="5" id="KW-1003">Cell membrane</keyword>
<dbReference type="Gene3D" id="3.40.50.1000">
    <property type="entry name" value="HAD superfamily/HAD-like"/>
    <property type="match status" value="1"/>
</dbReference>
<evidence type="ECO:0000256" key="7">
    <source>
        <dbReference type="ARBA" id="ARBA00022568"/>
    </source>
</evidence>
<feature type="transmembrane region" description="Helical" evidence="19">
    <location>
        <begin position="760"/>
        <end position="783"/>
    </location>
</feature>
<dbReference type="EC" id="7.2.2.10" evidence="3"/>
<comment type="catalytic activity">
    <reaction evidence="18">
        <text>Ca(2+)(in) + ATP + H2O = Ca(2+)(out) + ADP + phosphate + H(+)</text>
        <dbReference type="Rhea" id="RHEA:18105"/>
        <dbReference type="ChEBI" id="CHEBI:15377"/>
        <dbReference type="ChEBI" id="CHEBI:15378"/>
        <dbReference type="ChEBI" id="CHEBI:29108"/>
        <dbReference type="ChEBI" id="CHEBI:30616"/>
        <dbReference type="ChEBI" id="CHEBI:43474"/>
        <dbReference type="ChEBI" id="CHEBI:456216"/>
        <dbReference type="EC" id="7.2.2.10"/>
    </reaction>
</comment>
<feature type="transmembrane region" description="Helical" evidence="19">
    <location>
        <begin position="833"/>
        <end position="853"/>
    </location>
</feature>
<dbReference type="SUPFAM" id="SSF56784">
    <property type="entry name" value="HAD-like"/>
    <property type="match status" value="1"/>
</dbReference>
<dbReference type="InterPro" id="IPR044492">
    <property type="entry name" value="P_typ_ATPase_HD_dom"/>
</dbReference>
<dbReference type="GO" id="GO:0005524">
    <property type="term" value="F:ATP binding"/>
    <property type="evidence" value="ECO:0007669"/>
    <property type="project" value="UniProtKB-KW"/>
</dbReference>
<dbReference type="GO" id="GO:0005388">
    <property type="term" value="F:P-type calcium transporter activity"/>
    <property type="evidence" value="ECO:0007669"/>
    <property type="project" value="UniProtKB-EC"/>
</dbReference>
<reference evidence="21 22" key="1">
    <citation type="submission" date="2018-09" db="EMBL/GenBank/DDBJ databases">
        <title>Paenibacillus SK2017-BO5.</title>
        <authorList>
            <person name="Piskunova J.V."/>
            <person name="Dubiley S.A."/>
            <person name="Severinov K.V."/>
        </authorList>
    </citation>
    <scope>NUCLEOTIDE SEQUENCE [LARGE SCALE GENOMIC DNA]</scope>
    <source>
        <strain evidence="21 22">BO5</strain>
    </source>
</reference>
<keyword evidence="11" id="KW-0106">Calcium</keyword>
<keyword evidence="14" id="KW-1278">Translocase</keyword>
<dbReference type="AlphaFoldDB" id="A0A3A3GVK5"/>
<keyword evidence="21" id="KW-0378">Hydrolase</keyword>
<dbReference type="Pfam" id="PF13246">
    <property type="entry name" value="Cation_ATPase"/>
    <property type="match status" value="1"/>
</dbReference>
<dbReference type="InterPro" id="IPR006068">
    <property type="entry name" value="ATPase_P-typ_cation-transptr_C"/>
</dbReference>
<dbReference type="InterPro" id="IPR001757">
    <property type="entry name" value="P_typ_ATPase"/>
</dbReference>
<evidence type="ECO:0000256" key="18">
    <source>
        <dbReference type="ARBA" id="ARBA00048694"/>
    </source>
</evidence>
<feature type="transmembrane region" description="Helical" evidence="19">
    <location>
        <begin position="64"/>
        <end position="82"/>
    </location>
</feature>
<dbReference type="PRINTS" id="PR00120">
    <property type="entry name" value="HATPASE"/>
</dbReference>
<dbReference type="CDD" id="cd02089">
    <property type="entry name" value="P-type_ATPase_Ca_prok"/>
    <property type="match status" value="1"/>
</dbReference>
<dbReference type="SUPFAM" id="SSF81660">
    <property type="entry name" value="Metal cation-transporting ATPase, ATP-binding domain N"/>
    <property type="match status" value="1"/>
</dbReference>
<dbReference type="SUPFAM" id="SSF81665">
    <property type="entry name" value="Calcium ATPase, transmembrane domain M"/>
    <property type="match status" value="1"/>
</dbReference>
<keyword evidence="17 19" id="KW-0472">Membrane</keyword>
<keyword evidence="7" id="KW-0109">Calcium transport</keyword>
<dbReference type="InterPro" id="IPR036412">
    <property type="entry name" value="HAD-like_sf"/>
</dbReference>
<keyword evidence="10" id="KW-0547">Nucleotide-binding</keyword>
<dbReference type="NCBIfam" id="TIGR01517">
    <property type="entry name" value="ATPase-IIB_Ca"/>
    <property type="match status" value="1"/>
</dbReference>
<evidence type="ECO:0000256" key="1">
    <source>
        <dbReference type="ARBA" id="ARBA00004651"/>
    </source>
</evidence>
<dbReference type="GO" id="GO:0046872">
    <property type="term" value="F:metal ion binding"/>
    <property type="evidence" value="ECO:0007669"/>
    <property type="project" value="UniProtKB-KW"/>
</dbReference>
<dbReference type="OrthoDB" id="9813266at2"/>
<dbReference type="SFLD" id="SFLDS00003">
    <property type="entry name" value="Haloacid_Dehalogenase"/>
    <property type="match status" value="1"/>
</dbReference>
<evidence type="ECO:0000256" key="15">
    <source>
        <dbReference type="ARBA" id="ARBA00022989"/>
    </source>
</evidence>
<evidence type="ECO:0000256" key="19">
    <source>
        <dbReference type="SAM" id="Phobius"/>
    </source>
</evidence>
<dbReference type="InterPro" id="IPR023298">
    <property type="entry name" value="ATPase_P-typ_TM_dom_sf"/>
</dbReference>
<sequence>MKKEQENQEAAYHTLTADAALQKLGSRREGLTGQEAEQRQQQYGRNILEETAGPSLLAKLLAQFKDVMILVLLAAAIVSGLLGEWTDSVIILVVVVLNAVLGVIQEQKAEQALSALKQMSTPHARVMRGGQALDIKAEELVPGDIVLLEAGNVVPADLRLIESASLKIEEAALTGESVPVAKGTEPLSEADLVIGDRINMAYMTSQVSYGRGLGVVTATGGATEVGSIAGFLSQEEDEVTPLQRKLNELGKTFTIIIVIVAVVMFTVGLIEGRELFDMLLTSISLAVAAIPEGLPAIVTIILALGVQTMARRKAIIRKLPAVETLGSTDIICSDKTGTLTQNRMTVKELYADNTLRSSGEEWSRTPAAERLMQVMVLCNDARLADDGGGTTAGAIGDPTETALIDYALLNGIDKREAERRFPRIAELPFDSERKRMTTVHQLPAEENGEGGSRCRIMTKGAPDVLTARCTHILQDGSVVPMADEHLQRIAAANKAMADKALRVLALAYRDAERVPDSLTVDALESDLVFAGLVGMIDPPREEVKEAVRICKLAGIRPVMITGDHGDTAAAIAKELGILDKDGTVLTGAELSRIDDEEFEAKVEQYSVYARVSPEHKVRIVKAWKKKGKIVAMTGDGVNDAPALKAADIGVGMGITGTDVAKGASDMVLADDNFSTIVLAVEEGRKVYSNIRKTIQYLLSANLGEVVTLFVATMLNWKILFPIHILWINLVTDTLPALALGFERAEEDLMKQEPRQASASIFAGGIGASIVYQGLLEALLTLLTYYWGHTHYSEDVAITMAFATLGLIQLTHAFNVRSNKQSLFKIGWFTNRRLNIAVIISGLFIVLVIALPFLRDLFSVVALNRQQWLIVVGASLSMIPIVEIVKLFSRRRAGGTNRG</sequence>
<dbReference type="RefSeq" id="WP_119795205.1">
    <property type="nucleotide sequence ID" value="NZ_QYZD01000020.1"/>
</dbReference>
<feature type="transmembrane region" description="Helical" evidence="19">
    <location>
        <begin position="795"/>
        <end position="813"/>
    </location>
</feature>
<dbReference type="Pfam" id="PF00690">
    <property type="entry name" value="Cation_ATPase_N"/>
    <property type="match status" value="1"/>
</dbReference>
<feature type="transmembrane region" description="Helical" evidence="19">
    <location>
        <begin position="88"/>
        <end position="104"/>
    </location>
</feature>
<dbReference type="Gene3D" id="1.20.1110.10">
    <property type="entry name" value="Calcium-transporting ATPase, transmembrane domain"/>
    <property type="match status" value="1"/>
</dbReference>
<dbReference type="EMBL" id="QYZD01000020">
    <property type="protein sequence ID" value="RJG21852.1"/>
    <property type="molecule type" value="Genomic_DNA"/>
</dbReference>
<dbReference type="InterPro" id="IPR050510">
    <property type="entry name" value="Cation_transp_ATPase_P-type"/>
</dbReference>
<evidence type="ECO:0000256" key="2">
    <source>
        <dbReference type="ARBA" id="ARBA00005675"/>
    </source>
</evidence>
<evidence type="ECO:0000259" key="20">
    <source>
        <dbReference type="SMART" id="SM00831"/>
    </source>
</evidence>
<keyword evidence="4" id="KW-0813">Transport</keyword>
<comment type="subcellular location">
    <subcellularLocation>
        <location evidence="1">Cell membrane</location>
        <topology evidence="1">Multi-pass membrane protein</topology>
    </subcellularLocation>
</comment>
<dbReference type="InterPro" id="IPR008250">
    <property type="entry name" value="ATPase_P-typ_transduc_dom_A_sf"/>
</dbReference>
<dbReference type="InterPro" id="IPR005782">
    <property type="entry name" value="P-type_ATPase_IIA"/>
</dbReference>
<keyword evidence="9" id="KW-0479">Metal-binding</keyword>
<keyword evidence="6" id="KW-0597">Phosphoprotein</keyword>
<dbReference type="InterPro" id="IPR006408">
    <property type="entry name" value="P-type_ATPase_IIB"/>
</dbReference>
<dbReference type="FunFam" id="2.70.150.10:FF:000016">
    <property type="entry name" value="Calcium-transporting P-type ATPase putative"/>
    <property type="match status" value="1"/>
</dbReference>
<evidence type="ECO:0000256" key="4">
    <source>
        <dbReference type="ARBA" id="ARBA00022448"/>
    </source>
</evidence>
<dbReference type="Pfam" id="PF00689">
    <property type="entry name" value="Cation_ATPase_C"/>
    <property type="match status" value="1"/>
</dbReference>
<dbReference type="NCBIfam" id="TIGR01116">
    <property type="entry name" value="ATPase-IIA1_Ca"/>
    <property type="match status" value="1"/>
</dbReference>
<dbReference type="SFLD" id="SFLDG00002">
    <property type="entry name" value="C1.7:_P-type_atpase_like"/>
    <property type="match status" value="1"/>
</dbReference>
<evidence type="ECO:0000256" key="6">
    <source>
        <dbReference type="ARBA" id="ARBA00022553"/>
    </source>
</evidence>
<dbReference type="FunFam" id="3.40.50.1000:FF:000028">
    <property type="entry name" value="Calcium-transporting P-type ATPase, putative"/>
    <property type="match status" value="1"/>
</dbReference>
<dbReference type="InterPro" id="IPR023299">
    <property type="entry name" value="ATPase_P-typ_cyto_dom_N"/>
</dbReference>
<dbReference type="Pfam" id="PF00122">
    <property type="entry name" value="E1-E2_ATPase"/>
    <property type="match status" value="1"/>
</dbReference>
<evidence type="ECO:0000256" key="13">
    <source>
        <dbReference type="ARBA" id="ARBA00022842"/>
    </source>
</evidence>
<name>A0A3A3GVK5_PANTH</name>
<dbReference type="InterPro" id="IPR059000">
    <property type="entry name" value="ATPase_P-type_domA"/>
</dbReference>
<proteinExistence type="inferred from homology"/>